<reference evidence="3" key="1">
    <citation type="journal article" date="2015" name="Genome Announc.">
        <title>Draft Genome Sequence of Tolypothrix boutellei Strain VB521301.</title>
        <authorList>
            <person name="Chandrababunaidu M.M."/>
            <person name="Singh D."/>
            <person name="Sen D."/>
            <person name="Bhan S."/>
            <person name="Das S."/>
            <person name="Gupta A."/>
            <person name="Adhikary S.P."/>
            <person name="Tripathy S."/>
        </authorList>
    </citation>
    <scope>NUCLEOTIDE SEQUENCE</scope>
    <source>
        <strain evidence="3">VB521301</strain>
    </source>
</reference>
<evidence type="ECO:0000313" key="3">
    <source>
        <dbReference type="EMBL" id="KIE10205.1"/>
    </source>
</evidence>
<dbReference type="AlphaFoldDB" id="A0A0C1RD79"/>
<dbReference type="Pfam" id="PF07843">
    <property type="entry name" value="DUF1634"/>
    <property type="match status" value="1"/>
</dbReference>
<feature type="transmembrane region" description="Helical" evidence="1">
    <location>
        <begin position="143"/>
        <end position="163"/>
    </location>
</feature>
<gene>
    <name evidence="3" type="ORF">DA73_0216490</name>
    <name evidence="2" type="ORF">DA73_0400012165</name>
</gene>
<sequence>MEKTIFSFWRGSPTLSESEPTQLQLQQFGDTATTVKPEAHRNLIQQNNKTAPLVAHNSELDASKDGTKTVSDLQLEPLLSNLLKYGVLIASAVIFIGGLLYLIRHGAEPANYHIFKEESFEFRSPIGVIDVIRAGSYRGIIQLGLLLLVATPILRVIISLFVFLRHREYTYALITSIVLSALLCSFLGAF</sequence>
<dbReference type="InterPro" id="IPR012861">
    <property type="entry name" value="DUF1634"/>
</dbReference>
<evidence type="ECO:0000313" key="2">
    <source>
        <dbReference type="EMBL" id="KAF3886142.1"/>
    </source>
</evidence>
<evidence type="ECO:0000313" key="4">
    <source>
        <dbReference type="Proteomes" id="UP000029738"/>
    </source>
</evidence>
<keyword evidence="1" id="KW-0812">Transmembrane</keyword>
<dbReference type="RefSeq" id="WP_038075375.1">
    <property type="nucleotide sequence ID" value="NZ_JHEG04000001.1"/>
</dbReference>
<evidence type="ECO:0000256" key="1">
    <source>
        <dbReference type="SAM" id="Phobius"/>
    </source>
</evidence>
<reference evidence="2" key="2">
    <citation type="submission" date="2019-11" db="EMBL/GenBank/DDBJ databases">
        <title>Improved Assembly of Tolypothrix boutellei genome.</title>
        <authorList>
            <person name="Sarangi A.N."/>
            <person name="Mukherjee M."/>
            <person name="Ghosh S."/>
            <person name="Singh D."/>
            <person name="Das A."/>
            <person name="Kant S."/>
            <person name="Prusty A."/>
            <person name="Tripathy S."/>
        </authorList>
    </citation>
    <scope>NUCLEOTIDE SEQUENCE</scope>
    <source>
        <strain evidence="2">VB521301</strain>
    </source>
</reference>
<keyword evidence="1" id="KW-0472">Membrane</keyword>
<organism evidence="3">
    <name type="scientific">Tolypothrix bouteillei VB521301</name>
    <dbReference type="NCBI Taxonomy" id="1479485"/>
    <lineage>
        <taxon>Bacteria</taxon>
        <taxon>Bacillati</taxon>
        <taxon>Cyanobacteriota</taxon>
        <taxon>Cyanophyceae</taxon>
        <taxon>Nostocales</taxon>
        <taxon>Tolypothrichaceae</taxon>
        <taxon>Tolypothrix</taxon>
    </lineage>
</organism>
<proteinExistence type="predicted"/>
<dbReference type="EMBL" id="JHEG02000048">
    <property type="protein sequence ID" value="KIE10205.1"/>
    <property type="molecule type" value="Genomic_DNA"/>
</dbReference>
<keyword evidence="1" id="KW-1133">Transmembrane helix</keyword>
<dbReference type="OrthoDB" id="511496at2"/>
<name>A0A0C1RD79_9CYAN</name>
<dbReference type="EMBL" id="JHEG04000001">
    <property type="protein sequence ID" value="KAF3886142.1"/>
    <property type="molecule type" value="Genomic_DNA"/>
</dbReference>
<protein>
    <submittedName>
        <fullName evidence="2">DUF1634 domain-containing protein</fullName>
    </submittedName>
</protein>
<keyword evidence="4" id="KW-1185">Reference proteome</keyword>
<accession>A0A0C1RD79</accession>
<dbReference type="Proteomes" id="UP000029738">
    <property type="component" value="Unassembled WGS sequence"/>
</dbReference>
<feature type="transmembrane region" description="Helical" evidence="1">
    <location>
        <begin position="169"/>
        <end position="189"/>
    </location>
</feature>
<comment type="caution">
    <text evidence="3">The sequence shown here is derived from an EMBL/GenBank/DDBJ whole genome shotgun (WGS) entry which is preliminary data.</text>
</comment>
<feature type="transmembrane region" description="Helical" evidence="1">
    <location>
        <begin position="82"/>
        <end position="103"/>
    </location>
</feature>
<dbReference type="STRING" id="1479485.DA73_0216490"/>